<keyword evidence="1" id="KW-0812">Transmembrane</keyword>
<dbReference type="PANTHER" id="PTHR45737">
    <property type="entry name" value="VON WILLEBRAND FACTOR A DOMAIN-CONTAINING PROTEIN 5A"/>
    <property type="match status" value="1"/>
</dbReference>
<reference evidence="4 5" key="1">
    <citation type="submission" date="2013-09" db="EMBL/GenBank/DDBJ databases">
        <title>Whole genome shotgun sequence of Novosphingobium tardaugens NBRC 16725.</title>
        <authorList>
            <person name="Isaki S."/>
            <person name="Hosoyama A."/>
            <person name="Tsuchikane K."/>
            <person name="Katsumata H."/>
            <person name="Ando Y."/>
            <person name="Yamazaki S."/>
            <person name="Fujita N."/>
        </authorList>
    </citation>
    <scope>NUCLEOTIDE SEQUENCE [LARGE SCALE GENOMIC DNA]</scope>
    <source>
        <strain evidence="4 5">NBRC 16725</strain>
    </source>
</reference>
<sequence length="720" mass="77198">MESAMFALIFSDRPRCRLVLGLSLLLGLVALVFLTNRLTASEAAADADAIGSGTLMLSGKGVATAVPAVRLGTDMDVTVSGQIARVRVTQAFRNTSDQWMEATYLYPLPEEGAVDSLKMVVGQRVIVGRIKRRAEARAIYEKARAEGKKAGLVESERPNMFRNSVANVGPGETVLIAIEYQAPVRQVSGEFSLRLPLVVGPRYVPPHTLETEKDVEDADAVTAPMVHPVLGTREKINPVSITVHLAPGFQPANIISPYHGVAVEEADAQTRTIRLTDGEVPADRDFELRWRSASADPTLGLFRQQFDGDSYIMASITPPVEDRKRPFPPREMVFVIDNSGSMGGTSMESAKNSLLYALGTLRPEDSFNIIRFDDTLTRLFEDSVPATPEQIALARRFTEGLEATGGTEMLPALKSALIDTHPSDTRTVRQVIFLTDGDISNEKEMTAEINANAGRSRIFMVGIGSAPNQFLMRRMAEAGRGTFTNVGTGNDVAARMTALLDRLTSPAVRDLKVAVAGGTLDLTPRQLPDLYAGEPLVLLGKGGSASGTLTVSGMIGDKAWSQSVDLSQAQDSPAVAKLWANRRIAEIEAARFASEMESGAADDAIAQLGLAYSIVTRQTSLVAVDETPSRPEGATLTREDLPLLLPAGWDFDTLFGTQRAHAGGAMTGGAVSPATRSEAMDLPETATGYLGLLGRGLVLLVIGAGGLWLQRRNARKDARA</sequence>
<proteinExistence type="predicted"/>
<dbReference type="PROSITE" id="PS51468">
    <property type="entry name" value="VIT"/>
    <property type="match status" value="1"/>
</dbReference>
<dbReference type="InterPro" id="IPR022440">
    <property type="entry name" value="CHP03788"/>
</dbReference>
<feature type="domain" description="VIT" evidence="3">
    <location>
        <begin position="54"/>
        <end position="182"/>
    </location>
</feature>
<dbReference type="Pfam" id="PF13768">
    <property type="entry name" value="VWA_3"/>
    <property type="match status" value="1"/>
</dbReference>
<evidence type="ECO:0000259" key="2">
    <source>
        <dbReference type="PROSITE" id="PS50234"/>
    </source>
</evidence>
<dbReference type="SMART" id="SM00327">
    <property type="entry name" value="VWA"/>
    <property type="match status" value="1"/>
</dbReference>
<dbReference type="InterPro" id="IPR013694">
    <property type="entry name" value="VIT"/>
</dbReference>
<comment type="caution">
    <text evidence="4">The sequence shown here is derived from an EMBL/GenBank/DDBJ whole genome shotgun (WGS) entry which is preliminary data.</text>
</comment>
<dbReference type="SMART" id="SM00609">
    <property type="entry name" value="VIT"/>
    <property type="match status" value="1"/>
</dbReference>
<feature type="transmembrane region" description="Helical" evidence="1">
    <location>
        <begin position="689"/>
        <end position="709"/>
    </location>
</feature>
<dbReference type="Gene3D" id="3.40.50.410">
    <property type="entry name" value="von Willebrand factor, type A domain"/>
    <property type="match status" value="1"/>
</dbReference>
<keyword evidence="1" id="KW-0472">Membrane</keyword>
<accession>U2ZZ77</accession>
<feature type="domain" description="VWFA" evidence="2">
    <location>
        <begin position="331"/>
        <end position="503"/>
    </location>
</feature>
<dbReference type="InterPro" id="IPR002035">
    <property type="entry name" value="VWF_A"/>
</dbReference>
<dbReference type="Pfam" id="PF08487">
    <property type="entry name" value="VIT"/>
    <property type="match status" value="1"/>
</dbReference>
<keyword evidence="5" id="KW-1185">Reference proteome</keyword>
<dbReference type="Proteomes" id="UP000016568">
    <property type="component" value="Unassembled WGS sequence"/>
</dbReference>
<dbReference type="PROSITE" id="PS50234">
    <property type="entry name" value="VWFA"/>
    <property type="match status" value="1"/>
</dbReference>
<dbReference type="SUPFAM" id="SSF53300">
    <property type="entry name" value="vWA-like"/>
    <property type="match status" value="1"/>
</dbReference>
<dbReference type="eggNOG" id="COG2304">
    <property type="taxonomic scope" value="Bacteria"/>
</dbReference>
<dbReference type="InterPro" id="IPR036465">
    <property type="entry name" value="vWFA_dom_sf"/>
</dbReference>
<dbReference type="NCBIfam" id="TIGR03788">
    <property type="entry name" value="marine_srt_targ"/>
    <property type="match status" value="1"/>
</dbReference>
<dbReference type="AlphaFoldDB" id="U2ZZ77"/>
<dbReference type="PANTHER" id="PTHR45737:SF6">
    <property type="entry name" value="VON WILLEBRAND FACTOR A DOMAIN-CONTAINING PROTEIN 5A"/>
    <property type="match status" value="1"/>
</dbReference>
<evidence type="ECO:0000313" key="5">
    <source>
        <dbReference type="Proteomes" id="UP000016568"/>
    </source>
</evidence>
<protein>
    <recommendedName>
        <fullName evidence="6">Marine proteobacterial sortase target protein</fullName>
    </recommendedName>
</protein>
<dbReference type="EMBL" id="BASZ01000011">
    <property type="protein sequence ID" value="GAD50699.1"/>
    <property type="molecule type" value="Genomic_DNA"/>
</dbReference>
<name>U2ZZ77_9SPHN</name>
<evidence type="ECO:0008006" key="6">
    <source>
        <dbReference type="Google" id="ProtNLM"/>
    </source>
</evidence>
<keyword evidence="1" id="KW-1133">Transmembrane helix</keyword>
<gene>
    <name evidence="4" type="ORF">NT2_11_00070</name>
</gene>
<organism evidence="4 5">
    <name type="scientific">Caenibius tardaugens NBRC 16725</name>
    <dbReference type="NCBI Taxonomy" id="1219035"/>
    <lineage>
        <taxon>Bacteria</taxon>
        <taxon>Pseudomonadati</taxon>
        <taxon>Pseudomonadota</taxon>
        <taxon>Alphaproteobacteria</taxon>
        <taxon>Sphingomonadales</taxon>
        <taxon>Erythrobacteraceae</taxon>
        <taxon>Caenibius</taxon>
    </lineage>
</organism>
<evidence type="ECO:0000256" key="1">
    <source>
        <dbReference type="SAM" id="Phobius"/>
    </source>
</evidence>
<evidence type="ECO:0000313" key="4">
    <source>
        <dbReference type="EMBL" id="GAD50699.1"/>
    </source>
</evidence>
<evidence type="ECO:0000259" key="3">
    <source>
        <dbReference type="PROSITE" id="PS51468"/>
    </source>
</evidence>